<feature type="domain" description="FAS1" evidence="2">
    <location>
        <begin position="87"/>
        <end position="220"/>
    </location>
</feature>
<dbReference type="InterPro" id="IPR036378">
    <property type="entry name" value="FAS1_dom_sf"/>
</dbReference>
<feature type="region of interest" description="Disordered" evidence="1">
    <location>
        <begin position="1"/>
        <end position="20"/>
    </location>
</feature>
<dbReference type="RefSeq" id="WP_091118004.1">
    <property type="nucleotide sequence ID" value="NZ_FMHY01000002.1"/>
</dbReference>
<dbReference type="PANTHER" id="PTHR10900:SF77">
    <property type="entry name" value="FI19380P1"/>
    <property type="match status" value="1"/>
</dbReference>
<sequence>MDQLATVPSRPRRAAHRRHPRRRLAALAAVGLSLALAGTACSDAGPADRAAAATGGAAAPSAVAVHGPLCDALPSGTEPGNPGSLAAEPPEVALQWLPVLTTFESAVRAADMAGELHEKSGVTILAPSDDAFAKHFSEENLDELFIKDKGQLRDLLREHLVAGSLSLSDLTAAGEVTTLAGTKIKVTGDGTTARLAGKADTVCADYRAVDARIHIINRVLGDLPVTAGTGDRSH</sequence>
<dbReference type="SUPFAM" id="SSF82153">
    <property type="entry name" value="FAS1 domain"/>
    <property type="match status" value="1"/>
</dbReference>
<proteinExistence type="predicted"/>
<keyword evidence="4" id="KW-1185">Reference proteome</keyword>
<dbReference type="EMBL" id="FMHY01000002">
    <property type="protein sequence ID" value="SCL51547.1"/>
    <property type="molecule type" value="Genomic_DNA"/>
</dbReference>
<dbReference type="GO" id="GO:0005615">
    <property type="term" value="C:extracellular space"/>
    <property type="evidence" value="ECO:0007669"/>
    <property type="project" value="TreeGrafter"/>
</dbReference>
<evidence type="ECO:0000313" key="4">
    <source>
        <dbReference type="Proteomes" id="UP000199696"/>
    </source>
</evidence>
<dbReference type="SMART" id="SM00554">
    <property type="entry name" value="FAS1"/>
    <property type="match status" value="1"/>
</dbReference>
<reference evidence="4" key="1">
    <citation type="submission" date="2016-06" db="EMBL/GenBank/DDBJ databases">
        <authorList>
            <person name="Varghese N."/>
            <person name="Submissions Spin"/>
        </authorList>
    </citation>
    <scope>NUCLEOTIDE SEQUENCE [LARGE SCALE GENOMIC DNA]</scope>
    <source>
        <strain evidence="4">DSM 44814</strain>
    </source>
</reference>
<evidence type="ECO:0000313" key="3">
    <source>
        <dbReference type="EMBL" id="SCL51547.1"/>
    </source>
</evidence>
<dbReference type="PROSITE" id="PS50213">
    <property type="entry name" value="FAS1"/>
    <property type="match status" value="1"/>
</dbReference>
<feature type="compositionally biased region" description="Basic residues" evidence="1">
    <location>
        <begin position="10"/>
        <end position="20"/>
    </location>
</feature>
<dbReference type="Proteomes" id="UP000199696">
    <property type="component" value="Unassembled WGS sequence"/>
</dbReference>
<dbReference type="InterPro" id="IPR000782">
    <property type="entry name" value="FAS1_domain"/>
</dbReference>
<evidence type="ECO:0000256" key="1">
    <source>
        <dbReference type="SAM" id="MobiDB-lite"/>
    </source>
</evidence>
<dbReference type="PANTHER" id="PTHR10900">
    <property type="entry name" value="PERIOSTIN-RELATED"/>
    <property type="match status" value="1"/>
</dbReference>
<dbReference type="OrthoDB" id="3389199at2"/>
<dbReference type="AlphaFoldDB" id="A0A1C6UC00"/>
<name>A0A1C6UC00_9ACTN</name>
<protein>
    <submittedName>
        <fullName evidence="3">Uncaracterized surface protein containing fasciclin (FAS1) repeats</fullName>
    </submittedName>
</protein>
<dbReference type="STRING" id="227316.GA0070604_2378"/>
<gene>
    <name evidence="3" type="ORF">GA0070604_2378</name>
</gene>
<accession>A0A1C6UC00</accession>
<dbReference type="Gene3D" id="2.30.180.10">
    <property type="entry name" value="FAS1 domain"/>
    <property type="match status" value="1"/>
</dbReference>
<organism evidence="3 4">
    <name type="scientific">Micromonospora eburnea</name>
    <dbReference type="NCBI Taxonomy" id="227316"/>
    <lineage>
        <taxon>Bacteria</taxon>
        <taxon>Bacillati</taxon>
        <taxon>Actinomycetota</taxon>
        <taxon>Actinomycetes</taxon>
        <taxon>Micromonosporales</taxon>
        <taxon>Micromonosporaceae</taxon>
        <taxon>Micromonospora</taxon>
    </lineage>
</organism>
<dbReference type="Pfam" id="PF02469">
    <property type="entry name" value="Fasciclin"/>
    <property type="match status" value="1"/>
</dbReference>
<dbReference type="InterPro" id="IPR050904">
    <property type="entry name" value="Adhesion/Biosynth-related"/>
</dbReference>
<evidence type="ECO:0000259" key="2">
    <source>
        <dbReference type="PROSITE" id="PS50213"/>
    </source>
</evidence>